<feature type="region of interest" description="Disordered" evidence="3">
    <location>
        <begin position="365"/>
        <end position="399"/>
    </location>
</feature>
<comment type="similarity">
    <text evidence="1">Belongs to the peptidase M67A family.</text>
</comment>
<evidence type="ECO:0000259" key="4">
    <source>
        <dbReference type="PROSITE" id="PS50249"/>
    </source>
</evidence>
<dbReference type="PROSITE" id="PS50249">
    <property type="entry name" value="MPN"/>
    <property type="match status" value="1"/>
</dbReference>
<name>A0A9J2PK05_ASCLU</name>
<dbReference type="GO" id="GO:0005838">
    <property type="term" value="C:proteasome regulatory particle"/>
    <property type="evidence" value="ECO:0007669"/>
    <property type="project" value="InterPro"/>
</dbReference>
<reference evidence="6" key="1">
    <citation type="submission" date="2023-03" db="UniProtKB">
        <authorList>
            <consortium name="WormBaseParasite"/>
        </authorList>
    </citation>
    <scope>IDENTIFICATION</scope>
</reference>
<evidence type="ECO:0000256" key="3">
    <source>
        <dbReference type="SAM" id="MobiDB-lite"/>
    </source>
</evidence>
<dbReference type="InterPro" id="IPR037518">
    <property type="entry name" value="MPN"/>
</dbReference>
<dbReference type="WBParaSite" id="ALUE_0000964901-mRNA-1">
    <property type="protein sequence ID" value="ALUE_0000964901-mRNA-1"/>
    <property type="gene ID" value="ALUE_0000964901"/>
</dbReference>
<dbReference type="Pfam" id="PF01398">
    <property type="entry name" value="JAB"/>
    <property type="match status" value="1"/>
</dbReference>
<protein>
    <submittedName>
        <fullName evidence="6">MPN domain-containing protein</fullName>
    </submittedName>
</protein>
<proteinExistence type="inferred from homology"/>
<dbReference type="InterPro" id="IPR033858">
    <property type="entry name" value="MPN_RPN7_8"/>
</dbReference>
<keyword evidence="2" id="KW-0647">Proteasome</keyword>
<evidence type="ECO:0000256" key="1">
    <source>
        <dbReference type="ARBA" id="ARBA00008568"/>
    </source>
</evidence>
<sequence length="399" mass="44956">MAPHKRDDEVKAERRTTESTKDKSGKTHCASNVHSNLPVNRAVLQVVVHPLVLLSVVDHFNRVSKTQNVKRVVGVLLGSMKPDRTLDIANSFAVPFDEDDKDKRTWFLDMDYLESMYGMFHKVAARERIVGWYHTGPKLCQVAARERIVGWYHTGPKLCQNDIVINEQLKRFTMNPVLVVIEAEPKDLGLPTEAYIEVQEVHDDGTPPIKTFEHVPSEIGAEEAEEVGVEHLLRDIKDQTAGTLSQRITDQLMGLRGLHGQLLEIQAYLKEVAEGKLPINHAVIYYIQEVLNLLPDVTSPQFVEAHNVQTNDELMCVYMGSLVRTVIALHNLIDNKVSIPTATSSAGPFINAEWNMEGCLSLQKAEKDKEKGDAQAKKEDKKEDKKEVKEEKEKKAAKK</sequence>
<dbReference type="CDD" id="cd08062">
    <property type="entry name" value="MPN_RPN7_8"/>
    <property type="match status" value="1"/>
</dbReference>
<evidence type="ECO:0000313" key="5">
    <source>
        <dbReference type="Proteomes" id="UP000036681"/>
    </source>
</evidence>
<feature type="compositionally biased region" description="Basic and acidic residues" evidence="3">
    <location>
        <begin position="1"/>
        <end position="25"/>
    </location>
</feature>
<feature type="region of interest" description="Disordered" evidence="3">
    <location>
        <begin position="1"/>
        <end position="31"/>
    </location>
</feature>
<dbReference type="AlphaFoldDB" id="A0A9J2PK05"/>
<dbReference type="InterPro" id="IPR000555">
    <property type="entry name" value="JAMM/MPN+_dom"/>
</dbReference>
<dbReference type="GO" id="GO:0043161">
    <property type="term" value="P:proteasome-mediated ubiquitin-dependent protein catabolic process"/>
    <property type="evidence" value="ECO:0007669"/>
    <property type="project" value="TreeGrafter"/>
</dbReference>
<dbReference type="Proteomes" id="UP000036681">
    <property type="component" value="Unplaced"/>
</dbReference>
<dbReference type="GO" id="GO:0008237">
    <property type="term" value="F:metallopeptidase activity"/>
    <property type="evidence" value="ECO:0007669"/>
    <property type="project" value="InterPro"/>
</dbReference>
<evidence type="ECO:0000313" key="6">
    <source>
        <dbReference type="WBParaSite" id="ALUE_0000964901-mRNA-1"/>
    </source>
</evidence>
<organism evidence="5 6">
    <name type="scientific">Ascaris lumbricoides</name>
    <name type="common">Giant roundworm</name>
    <dbReference type="NCBI Taxonomy" id="6252"/>
    <lineage>
        <taxon>Eukaryota</taxon>
        <taxon>Metazoa</taxon>
        <taxon>Ecdysozoa</taxon>
        <taxon>Nematoda</taxon>
        <taxon>Chromadorea</taxon>
        <taxon>Rhabditida</taxon>
        <taxon>Spirurina</taxon>
        <taxon>Ascaridomorpha</taxon>
        <taxon>Ascaridoidea</taxon>
        <taxon>Ascarididae</taxon>
        <taxon>Ascaris</taxon>
    </lineage>
</organism>
<keyword evidence="5" id="KW-1185">Reference proteome</keyword>
<feature type="domain" description="MPN" evidence="4">
    <location>
        <begin position="46"/>
        <end position="201"/>
    </location>
</feature>
<accession>A0A9J2PK05</accession>
<dbReference type="Gene3D" id="3.40.140.10">
    <property type="entry name" value="Cytidine Deaminase, domain 2"/>
    <property type="match status" value="2"/>
</dbReference>
<dbReference type="SMART" id="SM00232">
    <property type="entry name" value="JAB_MPN"/>
    <property type="match status" value="1"/>
</dbReference>
<dbReference type="Pfam" id="PF13012">
    <property type="entry name" value="MitMem_reg"/>
    <property type="match status" value="1"/>
</dbReference>
<dbReference type="PANTHER" id="PTHR10540">
    <property type="entry name" value="EUKARYOTIC TRANSLATION INITIATION FACTOR 3 SUBUNIT F-RELATED"/>
    <property type="match status" value="1"/>
</dbReference>
<dbReference type="InterPro" id="IPR024969">
    <property type="entry name" value="EIF3F/CSN6-like_C"/>
</dbReference>
<dbReference type="PANTHER" id="PTHR10540:SF7">
    <property type="entry name" value="26S PROTEASOME NON-ATPASE REGULATORY SUBUNIT 7"/>
    <property type="match status" value="1"/>
</dbReference>
<evidence type="ECO:0000256" key="2">
    <source>
        <dbReference type="ARBA" id="ARBA00022942"/>
    </source>
</evidence>